<evidence type="ECO:0000259" key="2">
    <source>
        <dbReference type="Pfam" id="PF03816"/>
    </source>
</evidence>
<dbReference type="AlphaFoldDB" id="A0A7R7EIB5"/>
<gene>
    <name evidence="3" type="ORF">bsdtb5_05140</name>
</gene>
<dbReference type="Proteomes" id="UP000595897">
    <property type="component" value="Chromosome"/>
</dbReference>
<evidence type="ECO:0000256" key="1">
    <source>
        <dbReference type="ARBA" id="ARBA00006068"/>
    </source>
</evidence>
<proteinExistence type="inferred from homology"/>
<evidence type="ECO:0000313" key="3">
    <source>
        <dbReference type="EMBL" id="BCN29219.1"/>
    </source>
</evidence>
<reference evidence="3 4" key="1">
    <citation type="submission" date="2020-11" db="EMBL/GenBank/DDBJ databases">
        <title>Draft genome sequencing of a Lachnospiraceae strain isolated from anoxic soil subjected to BSD treatment.</title>
        <authorList>
            <person name="Uek A."/>
            <person name="Tonouchi A."/>
        </authorList>
    </citation>
    <scope>NUCLEOTIDE SEQUENCE [LARGE SCALE GENOMIC DNA]</scope>
    <source>
        <strain evidence="3 4">TB5</strain>
    </source>
</reference>
<protein>
    <submittedName>
        <fullName evidence="3">LytR family transcriptional regulator</fullName>
    </submittedName>
</protein>
<evidence type="ECO:0000313" key="4">
    <source>
        <dbReference type="Proteomes" id="UP000595897"/>
    </source>
</evidence>
<name>A0A7R7EIB5_9FIRM</name>
<dbReference type="Gene3D" id="3.40.630.190">
    <property type="entry name" value="LCP protein"/>
    <property type="match status" value="1"/>
</dbReference>
<keyword evidence="4" id="KW-1185">Reference proteome</keyword>
<dbReference type="KEGG" id="ahb:bsdtb5_05140"/>
<comment type="similarity">
    <text evidence="1">Belongs to the LytR/CpsA/Psr (LCP) family.</text>
</comment>
<feature type="domain" description="Cell envelope-related transcriptional attenuator" evidence="2">
    <location>
        <begin position="102"/>
        <end position="258"/>
    </location>
</feature>
<dbReference type="Pfam" id="PF03816">
    <property type="entry name" value="LytR_cpsA_psr"/>
    <property type="match status" value="1"/>
</dbReference>
<dbReference type="PANTHER" id="PTHR33392:SF6">
    <property type="entry name" value="POLYISOPRENYL-TEICHOIC ACID--PEPTIDOGLYCAN TEICHOIC ACID TRANSFERASE TAGU"/>
    <property type="match status" value="1"/>
</dbReference>
<dbReference type="PANTHER" id="PTHR33392">
    <property type="entry name" value="POLYISOPRENYL-TEICHOIC ACID--PEPTIDOGLYCAN TEICHOIC ACID TRANSFERASE TAGU"/>
    <property type="match status" value="1"/>
</dbReference>
<dbReference type="NCBIfam" id="TIGR00350">
    <property type="entry name" value="lytR_cpsA_psr"/>
    <property type="match status" value="1"/>
</dbReference>
<dbReference type="InterPro" id="IPR004474">
    <property type="entry name" value="LytR_CpsA_psr"/>
</dbReference>
<dbReference type="InterPro" id="IPR050922">
    <property type="entry name" value="LytR/CpsA/Psr_CW_biosynth"/>
</dbReference>
<accession>A0A7R7EIB5</accession>
<sequence length="357" mass="40385">MKKKRKRKIKILKSMGIILAVFALVAVFLTETSPGRKIIYKLAAHYIHSQVKVEDNHKVGSSKQLPVSNLNDIGSGQYPVRHDKDVINILLIGIEEIGGARNTDSMIIASLNTKKNTIKLVSLMRDSYVEIPGYMNNKLNSAYPKGGINLLVDTIEKNYKIGINGYASVNFNDFANIVDLIGGVKVELTKVEADYLNRTNYVSNRKYRNVREGVNILNGNQALGYCRVRHVPTLGNVADDFGRTLRQRRVINQIFKKCTAYDPIKLIGVTKEGLGYITTDLSEDTIERFLEEGIENKINNLDTFRLPVDGAFEGPRKYLNVTYPLVYDWNENIKKLFMYLYGDTETEATNHLAELQQ</sequence>
<dbReference type="EMBL" id="AP024169">
    <property type="protein sequence ID" value="BCN29219.1"/>
    <property type="molecule type" value="Genomic_DNA"/>
</dbReference>
<dbReference type="RefSeq" id="WP_271714504.1">
    <property type="nucleotide sequence ID" value="NZ_AP024169.1"/>
</dbReference>
<organism evidence="3 4">
    <name type="scientific">Anaeromicropila herbilytica</name>
    <dbReference type="NCBI Taxonomy" id="2785025"/>
    <lineage>
        <taxon>Bacteria</taxon>
        <taxon>Bacillati</taxon>
        <taxon>Bacillota</taxon>
        <taxon>Clostridia</taxon>
        <taxon>Lachnospirales</taxon>
        <taxon>Lachnospiraceae</taxon>
        <taxon>Anaeromicropila</taxon>
    </lineage>
</organism>